<sequence>MSANIERVGGHRARAVGPRRRGDVARTCSRATAAAAALGPPGARTEPNRAARSHPAAQLLHRFSSHLTNVY</sequence>
<feature type="region of interest" description="Disordered" evidence="1">
    <location>
        <begin position="1"/>
        <end position="55"/>
    </location>
</feature>
<accession>A0ABN8IWT6</accession>
<proteinExistence type="predicted"/>
<gene>
    <name evidence="2" type="ORF">IPOD504_LOCUS13489</name>
</gene>
<keyword evidence="3" id="KW-1185">Reference proteome</keyword>
<feature type="non-terminal residue" evidence="2">
    <location>
        <position position="71"/>
    </location>
</feature>
<reference evidence="2" key="1">
    <citation type="submission" date="2022-03" db="EMBL/GenBank/DDBJ databases">
        <authorList>
            <person name="Martin H S."/>
        </authorList>
    </citation>
    <scope>NUCLEOTIDE SEQUENCE</scope>
</reference>
<evidence type="ECO:0000313" key="3">
    <source>
        <dbReference type="Proteomes" id="UP000837857"/>
    </source>
</evidence>
<organism evidence="2 3">
    <name type="scientific">Iphiclides podalirius</name>
    <name type="common">scarce swallowtail</name>
    <dbReference type="NCBI Taxonomy" id="110791"/>
    <lineage>
        <taxon>Eukaryota</taxon>
        <taxon>Metazoa</taxon>
        <taxon>Ecdysozoa</taxon>
        <taxon>Arthropoda</taxon>
        <taxon>Hexapoda</taxon>
        <taxon>Insecta</taxon>
        <taxon>Pterygota</taxon>
        <taxon>Neoptera</taxon>
        <taxon>Endopterygota</taxon>
        <taxon>Lepidoptera</taxon>
        <taxon>Glossata</taxon>
        <taxon>Ditrysia</taxon>
        <taxon>Papilionoidea</taxon>
        <taxon>Papilionidae</taxon>
        <taxon>Papilioninae</taxon>
        <taxon>Iphiclides</taxon>
    </lineage>
</organism>
<dbReference type="EMBL" id="OW152816">
    <property type="protein sequence ID" value="CAH2066579.1"/>
    <property type="molecule type" value="Genomic_DNA"/>
</dbReference>
<dbReference type="Proteomes" id="UP000837857">
    <property type="component" value="Chromosome 4"/>
</dbReference>
<name>A0ABN8IWT6_9NEOP</name>
<feature type="compositionally biased region" description="Low complexity" evidence="1">
    <location>
        <begin position="30"/>
        <end position="45"/>
    </location>
</feature>
<feature type="compositionally biased region" description="Basic residues" evidence="1">
    <location>
        <begin position="10"/>
        <end position="19"/>
    </location>
</feature>
<protein>
    <submittedName>
        <fullName evidence="2">Uncharacterized protein</fullName>
    </submittedName>
</protein>
<evidence type="ECO:0000256" key="1">
    <source>
        <dbReference type="SAM" id="MobiDB-lite"/>
    </source>
</evidence>
<evidence type="ECO:0000313" key="2">
    <source>
        <dbReference type="EMBL" id="CAH2066579.1"/>
    </source>
</evidence>